<feature type="binding site" evidence="8">
    <location>
        <position position="160"/>
    </location>
    <ligand>
        <name>substrate</name>
    </ligand>
</feature>
<protein>
    <recommendedName>
        <fullName evidence="10">PDZ domain-containing protein</fullName>
    </recommendedName>
</protein>
<evidence type="ECO:0000256" key="5">
    <source>
        <dbReference type="ARBA" id="ARBA00022801"/>
    </source>
</evidence>
<dbReference type="InterPro" id="IPR001940">
    <property type="entry name" value="Peptidase_S1C"/>
</dbReference>
<keyword evidence="9" id="KW-1133">Transmembrane helix</keyword>
<dbReference type="Gene3D" id="2.30.42.10">
    <property type="match status" value="2"/>
</dbReference>
<keyword evidence="2" id="KW-0645">Protease</keyword>
<feature type="transmembrane region" description="Helical" evidence="9">
    <location>
        <begin position="14"/>
        <end position="35"/>
    </location>
</feature>
<evidence type="ECO:0000259" key="10">
    <source>
        <dbReference type="PROSITE" id="PS50106"/>
    </source>
</evidence>
<evidence type="ECO:0000256" key="4">
    <source>
        <dbReference type="ARBA" id="ARBA00022737"/>
    </source>
</evidence>
<dbReference type="SUPFAM" id="SSF50156">
    <property type="entry name" value="PDZ domain-like"/>
    <property type="match status" value="2"/>
</dbReference>
<evidence type="ECO:0000256" key="6">
    <source>
        <dbReference type="ARBA" id="ARBA00022825"/>
    </source>
</evidence>
<dbReference type="InterPro" id="IPR009003">
    <property type="entry name" value="Peptidase_S1_PA"/>
</dbReference>
<evidence type="ECO:0000256" key="3">
    <source>
        <dbReference type="ARBA" id="ARBA00022729"/>
    </source>
</evidence>
<dbReference type="AlphaFoldDB" id="A0A350H8T8"/>
<proteinExistence type="inferred from homology"/>
<dbReference type="Pfam" id="PF13365">
    <property type="entry name" value="Trypsin_2"/>
    <property type="match status" value="1"/>
</dbReference>
<feature type="binding site" evidence="8">
    <location>
        <position position="77"/>
    </location>
    <ligand>
        <name>substrate</name>
    </ligand>
</feature>
<dbReference type="SUPFAM" id="SSF50494">
    <property type="entry name" value="Trypsin-like serine proteases"/>
    <property type="match status" value="1"/>
</dbReference>
<dbReference type="SMART" id="SM00228">
    <property type="entry name" value="PDZ"/>
    <property type="match status" value="2"/>
</dbReference>
<feature type="active site" description="Charge relay system" evidence="7">
    <location>
        <position position="160"/>
    </location>
</feature>
<evidence type="ECO:0000313" key="11">
    <source>
        <dbReference type="EMBL" id="HAV91954.1"/>
    </source>
</evidence>
<dbReference type="Gene3D" id="2.40.10.120">
    <property type="match status" value="1"/>
</dbReference>
<feature type="binding site" evidence="8">
    <location>
        <position position="127"/>
    </location>
    <ligand>
        <name>substrate</name>
    </ligand>
</feature>
<evidence type="ECO:0000256" key="8">
    <source>
        <dbReference type="PIRSR" id="PIRSR611782-2"/>
    </source>
</evidence>
<dbReference type="Pfam" id="PF13180">
    <property type="entry name" value="PDZ_2"/>
    <property type="match status" value="2"/>
</dbReference>
<dbReference type="Proteomes" id="UP000264062">
    <property type="component" value="Unassembled WGS sequence"/>
</dbReference>
<organism evidence="11 12">
    <name type="scientific">candidate division WOR-3 bacterium</name>
    <dbReference type="NCBI Taxonomy" id="2052148"/>
    <lineage>
        <taxon>Bacteria</taxon>
        <taxon>Bacteria division WOR-3</taxon>
    </lineage>
</organism>
<evidence type="ECO:0000256" key="9">
    <source>
        <dbReference type="SAM" id="Phobius"/>
    </source>
</evidence>
<dbReference type="PROSITE" id="PS50106">
    <property type="entry name" value="PDZ"/>
    <property type="match status" value="2"/>
</dbReference>
<dbReference type="CDD" id="cd10839">
    <property type="entry name" value="cpPDZ1_DegP-like"/>
    <property type="match status" value="1"/>
</dbReference>
<dbReference type="InterPro" id="IPR036034">
    <property type="entry name" value="PDZ_sf"/>
</dbReference>
<comment type="caution">
    <text evidence="11">The sequence shown here is derived from an EMBL/GenBank/DDBJ whole genome shotgun (WGS) entry which is preliminary data.</text>
</comment>
<feature type="active site" description="Charge relay system" evidence="7">
    <location>
        <position position="238"/>
    </location>
</feature>
<keyword evidence="5" id="KW-0378">Hydrolase</keyword>
<dbReference type="InterPro" id="IPR001478">
    <property type="entry name" value="PDZ"/>
</dbReference>
<accession>A0A350H8T8</accession>
<comment type="similarity">
    <text evidence="1">Belongs to the peptidase S1C family.</text>
</comment>
<gene>
    <name evidence="11" type="ORF">DCW38_02090</name>
</gene>
<dbReference type="GO" id="GO:0006508">
    <property type="term" value="P:proteolysis"/>
    <property type="evidence" value="ECO:0007669"/>
    <property type="project" value="UniProtKB-KW"/>
</dbReference>
<sequence>MGLYKQQGGFVKRFLTVTVIVVLVFVCGIISATLVQKANCQTETVKINSSGSTESALPLFKELARNVTPAVVHITAESTVKSSPFFPFDDPFFRDFFKDMPEIENKNTAMGTGFIFDKSGYIVTNYHVIKNAKKISVRLLDEREFTGDEIEIIGTDDRTDIAVIKIKNVSDMPYIEFGNSDDIEVGDWVMAVGNPFGFDGTVTVGVISAKNRSNIALSGGPMYQDFIQTDASINPGNSGGPLVDLNGNVIAVNSAIASPSGGNVGIGFAIPSNIVVSVINQLKDKGVVSRGYLGIVPQELTSDLKSKFGMGKQDTGILVAQVEANTPADKAGLKEGDVIIEFNGKKIENVNKFRLIVAETEAGKKVEIAILRDGKKKTLTAEIGKLEDASAAQNNDSVKEENKWLGINVENINDSNKSKYNINIETGVVITKIGNDSPVYPAGIRIGDVIVKIESDQIKNLTDFSNAQKKYEKSKDVLITVKRGNTSIWVVVKTK</sequence>
<dbReference type="InterPro" id="IPR011782">
    <property type="entry name" value="Pept_S1C_Do"/>
</dbReference>
<evidence type="ECO:0000313" key="12">
    <source>
        <dbReference type="Proteomes" id="UP000264062"/>
    </source>
</evidence>
<evidence type="ECO:0000256" key="7">
    <source>
        <dbReference type="PIRSR" id="PIRSR611782-1"/>
    </source>
</evidence>
<dbReference type="PRINTS" id="PR00834">
    <property type="entry name" value="PROTEASES2C"/>
</dbReference>
<dbReference type="EMBL" id="DMZY01000063">
    <property type="protein sequence ID" value="HAV91954.1"/>
    <property type="molecule type" value="Genomic_DNA"/>
</dbReference>
<keyword evidence="9" id="KW-0472">Membrane</keyword>
<keyword evidence="6" id="KW-0720">Serine protease</keyword>
<dbReference type="PANTHER" id="PTHR22939">
    <property type="entry name" value="SERINE PROTEASE FAMILY S1C HTRA-RELATED"/>
    <property type="match status" value="1"/>
</dbReference>
<dbReference type="NCBIfam" id="TIGR02037">
    <property type="entry name" value="degP_htrA_DO"/>
    <property type="match status" value="1"/>
</dbReference>
<feature type="active site" description="Charge relay system" evidence="7">
    <location>
        <position position="127"/>
    </location>
</feature>
<feature type="domain" description="PDZ" evidence="10">
    <location>
        <begin position="289"/>
        <end position="374"/>
    </location>
</feature>
<evidence type="ECO:0000256" key="2">
    <source>
        <dbReference type="ARBA" id="ARBA00022670"/>
    </source>
</evidence>
<feature type="domain" description="PDZ" evidence="10">
    <location>
        <begin position="399"/>
        <end position="485"/>
    </location>
</feature>
<reference evidence="11 12" key="1">
    <citation type="journal article" date="2018" name="Nat. Biotechnol.">
        <title>A standardized bacterial taxonomy based on genome phylogeny substantially revises the tree of life.</title>
        <authorList>
            <person name="Parks D.H."/>
            <person name="Chuvochina M."/>
            <person name="Waite D.W."/>
            <person name="Rinke C."/>
            <person name="Skarshewski A."/>
            <person name="Chaumeil P.A."/>
            <person name="Hugenholtz P."/>
        </authorList>
    </citation>
    <scope>NUCLEOTIDE SEQUENCE [LARGE SCALE GENOMIC DNA]</scope>
    <source>
        <strain evidence="11">UBA9956</strain>
    </source>
</reference>
<feature type="binding site" evidence="8">
    <location>
        <begin position="236"/>
        <end position="238"/>
    </location>
    <ligand>
        <name>substrate</name>
    </ligand>
</feature>
<dbReference type="GO" id="GO:0004252">
    <property type="term" value="F:serine-type endopeptidase activity"/>
    <property type="evidence" value="ECO:0007669"/>
    <property type="project" value="InterPro"/>
</dbReference>
<name>A0A350H8T8_UNCW3</name>
<keyword evidence="4" id="KW-0677">Repeat</keyword>
<evidence type="ECO:0000256" key="1">
    <source>
        <dbReference type="ARBA" id="ARBA00010541"/>
    </source>
</evidence>
<keyword evidence="3" id="KW-0732">Signal</keyword>
<keyword evidence="9" id="KW-0812">Transmembrane</keyword>
<dbReference type="PANTHER" id="PTHR22939:SF129">
    <property type="entry name" value="SERINE PROTEASE HTRA2, MITOCHONDRIAL"/>
    <property type="match status" value="1"/>
</dbReference>